<comment type="caution">
    <text evidence="2">The sequence shown here is derived from an EMBL/GenBank/DDBJ whole genome shotgun (WGS) entry which is preliminary data.</text>
</comment>
<dbReference type="Proteomes" id="UP001602245">
    <property type="component" value="Unassembled WGS sequence"/>
</dbReference>
<reference evidence="2 3" key="1">
    <citation type="submission" date="2024-10" db="EMBL/GenBank/DDBJ databases">
        <title>The Natural Products Discovery Center: Release of the First 8490 Sequenced Strains for Exploring Actinobacteria Biosynthetic Diversity.</title>
        <authorList>
            <person name="Kalkreuter E."/>
            <person name="Kautsar S.A."/>
            <person name="Yang D."/>
            <person name="Bader C.D."/>
            <person name="Teijaro C.N."/>
            <person name="Fluegel L."/>
            <person name="Davis C.M."/>
            <person name="Simpson J.R."/>
            <person name="Lauterbach L."/>
            <person name="Steele A.D."/>
            <person name="Gui C."/>
            <person name="Meng S."/>
            <person name="Li G."/>
            <person name="Viehrig K."/>
            <person name="Ye F."/>
            <person name="Su P."/>
            <person name="Kiefer A.F."/>
            <person name="Nichols A."/>
            <person name="Cepeda A.J."/>
            <person name="Yan W."/>
            <person name="Fan B."/>
            <person name="Jiang Y."/>
            <person name="Adhikari A."/>
            <person name="Zheng C.-J."/>
            <person name="Schuster L."/>
            <person name="Cowan T.M."/>
            <person name="Smanski M.J."/>
            <person name="Chevrette M.G."/>
            <person name="De Carvalho L.P.S."/>
            <person name="Shen B."/>
        </authorList>
    </citation>
    <scope>NUCLEOTIDE SEQUENCE [LARGE SCALE GENOMIC DNA]</scope>
    <source>
        <strain evidence="2 3">NPDC000087</strain>
    </source>
</reference>
<feature type="transmembrane region" description="Helical" evidence="1">
    <location>
        <begin position="47"/>
        <end position="68"/>
    </location>
</feature>
<feature type="transmembrane region" description="Helical" evidence="1">
    <location>
        <begin position="7"/>
        <end position="27"/>
    </location>
</feature>
<keyword evidence="1" id="KW-0472">Membrane</keyword>
<gene>
    <name evidence="2" type="ORF">ACFY35_00675</name>
</gene>
<evidence type="ECO:0000313" key="2">
    <source>
        <dbReference type="EMBL" id="MFF5287919.1"/>
    </source>
</evidence>
<organism evidence="2 3">
    <name type="scientific">Paractinoplanes globisporus</name>
    <dbReference type="NCBI Taxonomy" id="113565"/>
    <lineage>
        <taxon>Bacteria</taxon>
        <taxon>Bacillati</taxon>
        <taxon>Actinomycetota</taxon>
        <taxon>Actinomycetes</taxon>
        <taxon>Micromonosporales</taxon>
        <taxon>Micromonosporaceae</taxon>
        <taxon>Paractinoplanes</taxon>
    </lineage>
</organism>
<accession>A0ABW6W3N5</accession>
<name>A0ABW6W3N5_9ACTN</name>
<dbReference type="EMBL" id="JBIAZU010000001">
    <property type="protein sequence ID" value="MFF5287919.1"/>
    <property type="molecule type" value="Genomic_DNA"/>
</dbReference>
<evidence type="ECO:0000256" key="1">
    <source>
        <dbReference type="SAM" id="Phobius"/>
    </source>
</evidence>
<evidence type="ECO:0000313" key="3">
    <source>
        <dbReference type="Proteomes" id="UP001602245"/>
    </source>
</evidence>
<keyword evidence="1" id="KW-0812">Transmembrane</keyword>
<sequence length="69" mass="6657">MTWEGGYVCATGIGLGLAVTAVTLVATTTAQRVVAPHAQPALPFGTIAAVAAGCFALVLATSLLTGAAA</sequence>
<keyword evidence="3" id="KW-1185">Reference proteome</keyword>
<keyword evidence="1" id="KW-1133">Transmembrane helix</keyword>
<proteinExistence type="predicted"/>
<dbReference type="RefSeq" id="WP_020516428.1">
    <property type="nucleotide sequence ID" value="NZ_JBIAZU010000001.1"/>
</dbReference>
<protein>
    <submittedName>
        <fullName evidence="2">Uncharacterized protein</fullName>
    </submittedName>
</protein>